<gene>
    <name evidence="1" type="ORF">NQ176_g1469</name>
</gene>
<organism evidence="1 2">
    <name type="scientific">Zarea fungicola</name>
    <dbReference type="NCBI Taxonomy" id="93591"/>
    <lineage>
        <taxon>Eukaryota</taxon>
        <taxon>Fungi</taxon>
        <taxon>Dikarya</taxon>
        <taxon>Ascomycota</taxon>
        <taxon>Pezizomycotina</taxon>
        <taxon>Sordariomycetes</taxon>
        <taxon>Hypocreomycetidae</taxon>
        <taxon>Hypocreales</taxon>
        <taxon>Cordycipitaceae</taxon>
        <taxon>Zarea</taxon>
    </lineage>
</organism>
<evidence type="ECO:0000313" key="1">
    <source>
        <dbReference type="EMBL" id="KAJ2982313.1"/>
    </source>
</evidence>
<name>A0ACC1NU41_9HYPO</name>
<protein>
    <submittedName>
        <fullName evidence="1">Uncharacterized protein</fullName>
    </submittedName>
</protein>
<proteinExistence type="predicted"/>
<reference evidence="1" key="1">
    <citation type="submission" date="2022-08" db="EMBL/GenBank/DDBJ databases">
        <title>Genome Sequence of Lecanicillium fungicola.</title>
        <authorList>
            <person name="Buettner E."/>
        </authorList>
    </citation>
    <scope>NUCLEOTIDE SEQUENCE</scope>
    <source>
        <strain evidence="1">Babe33</strain>
    </source>
</reference>
<accession>A0ACC1NU41</accession>
<keyword evidence="2" id="KW-1185">Reference proteome</keyword>
<comment type="caution">
    <text evidence="1">The sequence shown here is derived from an EMBL/GenBank/DDBJ whole genome shotgun (WGS) entry which is preliminary data.</text>
</comment>
<dbReference type="EMBL" id="JANJQO010000082">
    <property type="protein sequence ID" value="KAJ2982313.1"/>
    <property type="molecule type" value="Genomic_DNA"/>
</dbReference>
<evidence type="ECO:0000313" key="2">
    <source>
        <dbReference type="Proteomes" id="UP001143910"/>
    </source>
</evidence>
<dbReference type="Proteomes" id="UP001143910">
    <property type="component" value="Unassembled WGS sequence"/>
</dbReference>
<sequence>MTEQQLPQQQPAARALPSTNEESGSEELQVSTLKEDQRYDGWRGWVVVTASALSLFVFMGAIYSWGILQAKLARESNMSLTTLTFVGSLATSFMTSACIFVGKSMRKFGYRETAVAGAVLLGLGEFASSWVTHNLGALFITHGVIFGVGGGLTILPCSTAPLQWFRKHRGLATGVVFGGGSLGAAVTGVATHAMVDKVGVAWTFRILGFMLWAVCLPAACLIKQPVSTKASVPKLQWSRFKDSDFLIVFIGSSFACFPLFIPPYFIPVFARSMSQSGNAAIIALTIWNIASTAGRVFAGYTADSLLGPLNSFIVSLICCAVSSLAVWPFSSNMGVLVVFAVINGIGCGSFFSLFPTVLASVFGSQNTMGVLPIMWAGWFFGFFFGTPIAAQLYSLAGTRTDTAAYRPAAYYAGAMSTTGIILFVFLRFKKTKSLFTKV</sequence>